<sequence>MKVLAPLLVAAATERVRVEGPHVVVTLRAGESLIAAKRGLVDCVAAADQVEPLMVAVRDTRLEVATSGPWLARLLRRLRRRRLARVDLRRIQATTELTVRLAPARPGWSVFLLRLDDDQGAVVRRQCVLAAVGVKLADNPDGLRCEGPGTLAIAGPGVVTATKNLDGGRVDVDAARAVAWCVDQHPPKLAAYAGARWRSFNSAVVYSASALDEPAVVVLKPPRVDGRHHLRPIRGTGLAGIATRLATRLVFVLLAFLALAFSRAGFSLGDTPARAIALALWMSTFVRKLARAFNAATTEFRHHQSSML</sequence>
<dbReference type="EMBL" id="JAQMWT010000317">
    <property type="protein sequence ID" value="KAJ8605128.1"/>
    <property type="molecule type" value="Genomic_DNA"/>
</dbReference>
<accession>A0AAD7XLU7</accession>
<reference evidence="1" key="1">
    <citation type="submission" date="2023-01" db="EMBL/GenBank/DDBJ databases">
        <title>Metagenome sequencing of chrysophaentin producing Chrysophaeum taylorii.</title>
        <authorList>
            <person name="Davison J."/>
            <person name="Bewley C."/>
        </authorList>
    </citation>
    <scope>NUCLEOTIDE SEQUENCE</scope>
    <source>
        <strain evidence="1">NIES-1699</strain>
    </source>
</reference>
<proteinExistence type="predicted"/>
<evidence type="ECO:0000313" key="2">
    <source>
        <dbReference type="Proteomes" id="UP001230188"/>
    </source>
</evidence>
<comment type="caution">
    <text evidence="1">The sequence shown here is derived from an EMBL/GenBank/DDBJ whole genome shotgun (WGS) entry which is preliminary data.</text>
</comment>
<name>A0AAD7XLU7_9STRA</name>
<evidence type="ECO:0000313" key="1">
    <source>
        <dbReference type="EMBL" id="KAJ8605128.1"/>
    </source>
</evidence>
<keyword evidence="2" id="KW-1185">Reference proteome</keyword>
<dbReference type="InterPro" id="IPR036983">
    <property type="entry name" value="AIM24_sf"/>
</dbReference>
<protein>
    <submittedName>
        <fullName evidence="1">Uncharacterized protein</fullName>
    </submittedName>
</protein>
<gene>
    <name evidence="1" type="ORF">CTAYLR_000449</name>
</gene>
<dbReference type="AlphaFoldDB" id="A0AAD7XLU7"/>
<dbReference type="InterPro" id="IPR016031">
    <property type="entry name" value="Trp_RNA-bd_attenuator-like_dom"/>
</dbReference>
<dbReference type="SUPFAM" id="SSF51219">
    <property type="entry name" value="TRAP-like"/>
    <property type="match status" value="1"/>
</dbReference>
<dbReference type="Proteomes" id="UP001230188">
    <property type="component" value="Unassembled WGS sequence"/>
</dbReference>
<organism evidence="1 2">
    <name type="scientific">Chrysophaeum taylorii</name>
    <dbReference type="NCBI Taxonomy" id="2483200"/>
    <lineage>
        <taxon>Eukaryota</taxon>
        <taxon>Sar</taxon>
        <taxon>Stramenopiles</taxon>
        <taxon>Ochrophyta</taxon>
        <taxon>Pelagophyceae</taxon>
        <taxon>Pelagomonadales</taxon>
        <taxon>Pelagomonadaceae</taxon>
        <taxon>Chrysophaeum</taxon>
    </lineage>
</organism>
<dbReference type="Gene3D" id="3.60.160.10">
    <property type="entry name" value="Mitochondrial biogenesis AIM24"/>
    <property type="match status" value="1"/>
</dbReference>